<dbReference type="EMBL" id="FUXA01000007">
    <property type="protein sequence ID" value="SJZ65036.1"/>
    <property type="molecule type" value="Genomic_DNA"/>
</dbReference>
<keyword evidence="9" id="KW-1185">Reference proteome</keyword>
<evidence type="ECO:0000256" key="7">
    <source>
        <dbReference type="SAM" id="MobiDB-lite"/>
    </source>
</evidence>
<comment type="similarity">
    <text evidence="2">Belongs to the ribonuclease N1/T1 family.</text>
</comment>
<dbReference type="GO" id="GO:0003723">
    <property type="term" value="F:RNA binding"/>
    <property type="evidence" value="ECO:0007669"/>
    <property type="project" value="InterPro"/>
</dbReference>
<evidence type="ECO:0000256" key="3">
    <source>
        <dbReference type="ARBA" id="ARBA00022214"/>
    </source>
</evidence>
<feature type="region of interest" description="Disordered" evidence="7">
    <location>
        <begin position="33"/>
        <end position="127"/>
    </location>
</feature>
<evidence type="ECO:0000256" key="1">
    <source>
        <dbReference type="ARBA" id="ARBA00004613"/>
    </source>
</evidence>
<dbReference type="AlphaFoldDB" id="A0A1T4MDV3"/>
<evidence type="ECO:0000313" key="8">
    <source>
        <dbReference type="EMBL" id="SJZ65036.1"/>
    </source>
</evidence>
<evidence type="ECO:0000256" key="5">
    <source>
        <dbReference type="ARBA" id="ARBA00022722"/>
    </source>
</evidence>
<dbReference type="InterPro" id="IPR000026">
    <property type="entry name" value="N1-like"/>
</dbReference>
<keyword evidence="4" id="KW-0964">Secreted</keyword>
<proteinExistence type="inferred from homology"/>
<accession>A0A1T4MDV3</accession>
<dbReference type="InterPro" id="IPR001887">
    <property type="entry name" value="Barnase"/>
</dbReference>
<evidence type="ECO:0000256" key="2">
    <source>
        <dbReference type="ARBA" id="ARBA00009006"/>
    </source>
</evidence>
<gene>
    <name evidence="8" type="ORF">SAMN02745110_01169</name>
</gene>
<feature type="compositionally biased region" description="Polar residues" evidence="7">
    <location>
        <begin position="89"/>
        <end position="99"/>
    </location>
</feature>
<dbReference type="InterPro" id="IPR016191">
    <property type="entry name" value="Ribonuclease/ribotoxin"/>
</dbReference>
<feature type="compositionally biased region" description="Low complexity" evidence="7">
    <location>
        <begin position="107"/>
        <end position="116"/>
    </location>
</feature>
<dbReference type="GO" id="GO:0004521">
    <property type="term" value="F:RNA endonuclease activity"/>
    <property type="evidence" value="ECO:0007669"/>
    <property type="project" value="InterPro"/>
</dbReference>
<evidence type="ECO:0000256" key="6">
    <source>
        <dbReference type="ARBA" id="ARBA00022801"/>
    </source>
</evidence>
<keyword evidence="6" id="KW-0378">Hydrolase</keyword>
<dbReference type="RefSeq" id="WP_242870198.1">
    <property type="nucleotide sequence ID" value="NZ_FMTO01000006.1"/>
</dbReference>
<name>A0A1T4MDV3_9FIRM</name>
<dbReference type="PRINTS" id="PR00117">
    <property type="entry name" value="BARNASE"/>
</dbReference>
<dbReference type="Pfam" id="PF00545">
    <property type="entry name" value="Ribonuclease"/>
    <property type="match status" value="1"/>
</dbReference>
<protein>
    <recommendedName>
        <fullName evidence="3">Ribonuclease</fullName>
    </recommendedName>
</protein>
<sequence length="238" mass="26445">MNGFMNKIMRRNKRIFAVIMLLLMVVTSFYGCGKKDKKKPSGEIKTTASQNVTEENSAGKKSTEENGTGKSKSENGTEDKSAEEKKQEASTVNNSESVISTEDKSTTEVSSVTEKSSATEEESLDRNGSYYSKDEVALYIHLYNELPDNFITKKEAKNLGWSGGVLEDYAPGKAIGGDRFGNYEGLLPEKSGRSYTECDIDTKGKKRGAKRIVFSNDGLIYYTDDHYESFTLLYGEEN</sequence>
<reference evidence="8 9" key="1">
    <citation type="submission" date="2017-02" db="EMBL/GenBank/DDBJ databases">
        <authorList>
            <person name="Peterson S.W."/>
        </authorList>
    </citation>
    <scope>NUCLEOTIDE SEQUENCE [LARGE SCALE GENOMIC DNA]</scope>
    <source>
        <strain evidence="8 9">ATCC 17233</strain>
    </source>
</reference>
<dbReference type="GO" id="GO:0005576">
    <property type="term" value="C:extracellular region"/>
    <property type="evidence" value="ECO:0007669"/>
    <property type="project" value="UniProtKB-SubCell"/>
</dbReference>
<dbReference type="Gene3D" id="3.10.450.30">
    <property type="entry name" value="Microbial ribonucleases"/>
    <property type="match status" value="1"/>
</dbReference>
<feature type="compositionally biased region" description="Polar residues" evidence="7">
    <location>
        <begin position="44"/>
        <end position="56"/>
    </location>
</feature>
<organism evidence="8 9">
    <name type="scientific">Eubacterium ruminantium</name>
    <dbReference type="NCBI Taxonomy" id="42322"/>
    <lineage>
        <taxon>Bacteria</taxon>
        <taxon>Bacillati</taxon>
        <taxon>Bacillota</taxon>
        <taxon>Clostridia</taxon>
        <taxon>Eubacteriales</taxon>
        <taxon>Eubacteriaceae</taxon>
        <taxon>Eubacterium</taxon>
    </lineage>
</organism>
<comment type="subcellular location">
    <subcellularLocation>
        <location evidence="1">Secreted</location>
    </subcellularLocation>
</comment>
<evidence type="ECO:0000313" key="9">
    <source>
        <dbReference type="Proteomes" id="UP000189857"/>
    </source>
</evidence>
<dbReference type="Proteomes" id="UP000189857">
    <property type="component" value="Unassembled WGS sequence"/>
</dbReference>
<dbReference type="GO" id="GO:0016787">
    <property type="term" value="F:hydrolase activity"/>
    <property type="evidence" value="ECO:0007669"/>
    <property type="project" value="UniProtKB-KW"/>
</dbReference>
<evidence type="ECO:0000256" key="4">
    <source>
        <dbReference type="ARBA" id="ARBA00022525"/>
    </source>
</evidence>
<dbReference type="SUPFAM" id="SSF53933">
    <property type="entry name" value="Microbial ribonucleases"/>
    <property type="match status" value="1"/>
</dbReference>
<dbReference type="PROSITE" id="PS51257">
    <property type="entry name" value="PROKAR_LIPOPROTEIN"/>
    <property type="match status" value="1"/>
</dbReference>
<feature type="compositionally biased region" description="Basic and acidic residues" evidence="7">
    <location>
        <begin position="71"/>
        <end position="88"/>
    </location>
</feature>
<keyword evidence="5" id="KW-0540">Nuclease</keyword>